<accession>A0A2L2TDH8</accession>
<organism evidence="3 4">
    <name type="scientific">Fusarium venenatum</name>
    <dbReference type="NCBI Taxonomy" id="56646"/>
    <lineage>
        <taxon>Eukaryota</taxon>
        <taxon>Fungi</taxon>
        <taxon>Dikarya</taxon>
        <taxon>Ascomycota</taxon>
        <taxon>Pezizomycotina</taxon>
        <taxon>Sordariomycetes</taxon>
        <taxon>Hypocreomycetidae</taxon>
        <taxon>Hypocreales</taxon>
        <taxon>Nectriaceae</taxon>
        <taxon>Fusarium</taxon>
    </lineage>
</organism>
<evidence type="ECO:0000256" key="1">
    <source>
        <dbReference type="SAM" id="SignalP"/>
    </source>
</evidence>
<dbReference type="KEGG" id="fvn:FVRRES_08106"/>
<evidence type="ECO:0000313" key="3">
    <source>
        <dbReference type="EMBL" id="CEI68029.1"/>
    </source>
</evidence>
<evidence type="ECO:0000259" key="2">
    <source>
        <dbReference type="Pfam" id="PF25139"/>
    </source>
</evidence>
<keyword evidence="1" id="KW-0732">Signal</keyword>
<feature type="chain" id="PRO_5014882427" description="Secreted LysM effector LysM C-terminal domain-containing protein" evidence="1">
    <location>
        <begin position="21"/>
        <end position="140"/>
    </location>
</feature>
<name>A0A2L2TDH8_9HYPO</name>
<dbReference type="AlphaFoldDB" id="A0A2L2TDH8"/>
<keyword evidence="4" id="KW-1185">Reference proteome</keyword>
<dbReference type="Pfam" id="PF25139">
    <property type="entry name" value="LysM14_C"/>
    <property type="match status" value="1"/>
</dbReference>
<dbReference type="GeneID" id="37259745"/>
<dbReference type="InterPro" id="IPR057277">
    <property type="entry name" value="LysM_C"/>
</dbReference>
<feature type="domain" description="Secreted LysM effector LysM C-terminal" evidence="2">
    <location>
        <begin position="21"/>
        <end position="130"/>
    </location>
</feature>
<proteinExistence type="predicted"/>
<feature type="signal peptide" evidence="1">
    <location>
        <begin position="1"/>
        <end position="20"/>
    </location>
</feature>
<reference evidence="4" key="1">
    <citation type="submission" date="2014-10" db="EMBL/GenBank/DDBJ databases">
        <authorList>
            <person name="King R."/>
        </authorList>
    </citation>
    <scope>NUCLEOTIDE SEQUENCE [LARGE SCALE GENOMIC DNA]</scope>
    <source>
        <strain evidence="4">A3/5</strain>
    </source>
</reference>
<sequence length="140" mass="15245">MHFPSITAVVLATLCTGTQAWQITAYNNVDNCKANRDSTYRIYSGATNNDGCMTIDGNMPGTSCRQYFNGGSSNGDCSNTLTARSILQEAGRCVVYDQANCKGRYQDSGNLNGRSCASLERYNWGPIRSFWCTGSCIFLG</sequence>
<dbReference type="Proteomes" id="UP000245910">
    <property type="component" value="Chromosome III"/>
</dbReference>
<dbReference type="RefSeq" id="XP_025591744.1">
    <property type="nucleotide sequence ID" value="XM_025736823.1"/>
</dbReference>
<evidence type="ECO:0000313" key="4">
    <source>
        <dbReference type="Proteomes" id="UP000245910"/>
    </source>
</evidence>
<protein>
    <recommendedName>
        <fullName evidence="2">Secreted LysM effector LysM C-terminal domain-containing protein</fullName>
    </recommendedName>
</protein>
<dbReference type="EMBL" id="LN649231">
    <property type="protein sequence ID" value="CEI68029.1"/>
    <property type="molecule type" value="Genomic_DNA"/>
</dbReference>